<proteinExistence type="predicted"/>
<accession>A0ABV2AQQ5</accession>
<evidence type="ECO:0000313" key="3">
    <source>
        <dbReference type="Proteomes" id="UP001439008"/>
    </source>
</evidence>
<dbReference type="Pfam" id="PF03109">
    <property type="entry name" value="ABC1"/>
    <property type="match status" value="1"/>
</dbReference>
<gene>
    <name evidence="2" type="ORF">MHBO_003514</name>
</gene>
<evidence type="ECO:0000313" key="2">
    <source>
        <dbReference type="EMBL" id="MES1921991.1"/>
    </source>
</evidence>
<protein>
    <recommendedName>
        <fullName evidence="1">ABC1 atypical kinase-like domain-containing protein</fullName>
    </recommendedName>
</protein>
<keyword evidence="3" id="KW-1185">Reference proteome</keyword>
<dbReference type="Proteomes" id="UP001439008">
    <property type="component" value="Unassembled WGS sequence"/>
</dbReference>
<dbReference type="PANTHER" id="PTHR43851">
    <property type="match status" value="1"/>
</dbReference>
<name>A0ABV2AQQ5_9EUKA</name>
<reference evidence="2 3" key="1">
    <citation type="journal article" date="2024" name="BMC Biol.">
        <title>Comparative genomics of Ascetosporea gives new insight into the evolutionary basis for animal parasitism in Rhizaria.</title>
        <authorList>
            <person name="Hiltunen Thoren M."/>
            <person name="Onut-Brannstrom I."/>
            <person name="Alfjorden A."/>
            <person name="Peckova H."/>
            <person name="Swords F."/>
            <person name="Hooper C."/>
            <person name="Holzer A.S."/>
            <person name="Bass D."/>
            <person name="Burki F."/>
        </authorList>
    </citation>
    <scope>NUCLEOTIDE SEQUENCE [LARGE SCALE GENOMIC DNA]</scope>
    <source>
        <strain evidence="2">20-A016</strain>
    </source>
</reference>
<sequence length="127" mass="15121">MDNVIDAARIELAREVDYELEARQQLEMKELLKGYEKVNVPKVFKEVSTKHVLAVEFVEGKPVNKVSDISQDERNSIAFRLLDITLLELFQYRFMQTDPNWSNFLLTIIFWHFSFKNLRRLQYIGNH</sequence>
<organism evidence="2 3">
    <name type="scientific">Bonamia ostreae</name>
    <dbReference type="NCBI Taxonomy" id="126728"/>
    <lineage>
        <taxon>Eukaryota</taxon>
        <taxon>Sar</taxon>
        <taxon>Rhizaria</taxon>
        <taxon>Endomyxa</taxon>
        <taxon>Ascetosporea</taxon>
        <taxon>Haplosporida</taxon>
        <taxon>Bonamia</taxon>
    </lineage>
</organism>
<dbReference type="InterPro" id="IPR004147">
    <property type="entry name" value="ABC1_dom"/>
</dbReference>
<dbReference type="PANTHER" id="PTHR43851:SF3">
    <property type="entry name" value="COENZYME Q8"/>
    <property type="match status" value="1"/>
</dbReference>
<dbReference type="EMBL" id="JBDODL010002037">
    <property type="protein sequence ID" value="MES1921991.1"/>
    <property type="molecule type" value="Genomic_DNA"/>
</dbReference>
<comment type="caution">
    <text evidence="2">The sequence shown here is derived from an EMBL/GenBank/DDBJ whole genome shotgun (WGS) entry which is preliminary data.</text>
</comment>
<dbReference type="InterPro" id="IPR051409">
    <property type="entry name" value="Atypical_kinase_ADCK"/>
</dbReference>
<feature type="domain" description="ABC1 atypical kinase-like" evidence="1">
    <location>
        <begin position="2"/>
        <end position="106"/>
    </location>
</feature>
<evidence type="ECO:0000259" key="1">
    <source>
        <dbReference type="Pfam" id="PF03109"/>
    </source>
</evidence>